<gene>
    <name evidence="1" type="ORF">SNE25_02800</name>
</gene>
<accession>A0ABZ0TNJ3</accession>
<sequence length="59" mass="7025">MSEPTEYEMLLADEKLLAQQVAEIQEVLHKLQYELCIVRDALRKYEHLTVIHKKTNENK</sequence>
<reference evidence="1 2" key="1">
    <citation type="submission" date="2023-11" db="EMBL/GenBank/DDBJ databases">
        <title>Analysis of the Genomes of Mucilaginibacter gossypii cycad 4 and M. sabulilitoris SNA2: microbes with the potential for plant growth promotion.</title>
        <authorList>
            <person name="Hirsch A.M."/>
            <person name="Humm E."/>
            <person name="Rubbi M."/>
            <person name="Del Vecchio G."/>
            <person name="Ha S.M."/>
            <person name="Pellegrini M."/>
            <person name="Gunsalus R.P."/>
        </authorList>
    </citation>
    <scope>NUCLEOTIDE SEQUENCE [LARGE SCALE GENOMIC DNA]</scope>
    <source>
        <strain evidence="1 2">SNA2</strain>
    </source>
</reference>
<protein>
    <submittedName>
        <fullName evidence="1">Uncharacterized protein</fullName>
    </submittedName>
</protein>
<dbReference type="Proteomes" id="UP001324380">
    <property type="component" value="Chromosome"/>
</dbReference>
<dbReference type="RefSeq" id="WP_321563570.1">
    <property type="nucleotide sequence ID" value="NZ_CP139558.1"/>
</dbReference>
<evidence type="ECO:0000313" key="1">
    <source>
        <dbReference type="EMBL" id="WPU94449.1"/>
    </source>
</evidence>
<evidence type="ECO:0000313" key="2">
    <source>
        <dbReference type="Proteomes" id="UP001324380"/>
    </source>
</evidence>
<proteinExistence type="predicted"/>
<organism evidence="1 2">
    <name type="scientific">Mucilaginibacter sabulilitoris</name>
    <dbReference type="NCBI Taxonomy" id="1173583"/>
    <lineage>
        <taxon>Bacteria</taxon>
        <taxon>Pseudomonadati</taxon>
        <taxon>Bacteroidota</taxon>
        <taxon>Sphingobacteriia</taxon>
        <taxon>Sphingobacteriales</taxon>
        <taxon>Sphingobacteriaceae</taxon>
        <taxon>Mucilaginibacter</taxon>
    </lineage>
</organism>
<name>A0ABZ0TNJ3_9SPHI</name>
<keyword evidence="2" id="KW-1185">Reference proteome</keyword>
<dbReference type="EMBL" id="CP139558">
    <property type="protein sequence ID" value="WPU94449.1"/>
    <property type="molecule type" value="Genomic_DNA"/>
</dbReference>